<evidence type="ECO:0000256" key="2">
    <source>
        <dbReference type="ARBA" id="ARBA00007653"/>
    </source>
</evidence>
<dbReference type="Gene3D" id="1.10.10.1800">
    <property type="entry name" value="tRNA uridine 5-carboxymethylaminomethyl modification enzyme MnmG/GidA"/>
    <property type="match status" value="1"/>
</dbReference>
<dbReference type="PRINTS" id="PR00411">
    <property type="entry name" value="PNDRDTASEI"/>
</dbReference>
<feature type="binding site" evidence="10">
    <location>
        <begin position="14"/>
        <end position="19"/>
    </location>
    <ligand>
        <name>FAD</name>
        <dbReference type="ChEBI" id="CHEBI:57692"/>
    </ligand>
</feature>
<proteinExistence type="inferred from homology"/>
<feature type="binding site" evidence="10">
    <location>
        <begin position="273"/>
        <end position="287"/>
    </location>
    <ligand>
        <name>NAD(+)</name>
        <dbReference type="ChEBI" id="CHEBI:57540"/>
    </ligand>
</feature>
<dbReference type="InterPro" id="IPR036188">
    <property type="entry name" value="FAD/NAD-bd_sf"/>
</dbReference>
<dbReference type="InterPro" id="IPR026904">
    <property type="entry name" value="MnmG_C"/>
</dbReference>
<feature type="binding site" evidence="10">
    <location>
        <position position="181"/>
    </location>
    <ligand>
        <name>FAD</name>
        <dbReference type="ChEBI" id="CHEBI:57692"/>
    </ligand>
</feature>
<dbReference type="Pfam" id="PF21680">
    <property type="entry name" value="GIDA_C_1st"/>
    <property type="match status" value="1"/>
</dbReference>
<keyword evidence="13" id="KW-1185">Reference proteome</keyword>
<comment type="subcellular location">
    <subcellularLocation>
        <location evidence="10">Cytoplasm</location>
    </subcellularLocation>
</comment>
<dbReference type="PROSITE" id="PS01281">
    <property type="entry name" value="GIDA_2"/>
    <property type="match status" value="1"/>
</dbReference>
<feature type="domain" description="tRNA uridine 5-carboxymethylaminomethyl modification enzyme C-terminal subdomain" evidence="11">
    <location>
        <begin position="544"/>
        <end position="615"/>
    </location>
</feature>
<dbReference type="PANTHER" id="PTHR11806">
    <property type="entry name" value="GLUCOSE INHIBITED DIVISION PROTEIN A"/>
    <property type="match status" value="1"/>
</dbReference>
<feature type="binding site" evidence="10">
    <location>
        <position position="126"/>
    </location>
    <ligand>
        <name>FAD</name>
        <dbReference type="ChEBI" id="CHEBI:57692"/>
    </ligand>
</feature>
<dbReference type="Pfam" id="PF01134">
    <property type="entry name" value="GIDA"/>
    <property type="match status" value="1"/>
</dbReference>
<keyword evidence="6 10" id="KW-0274">FAD</keyword>
<evidence type="ECO:0000256" key="6">
    <source>
        <dbReference type="ARBA" id="ARBA00022827"/>
    </source>
</evidence>
<gene>
    <name evidence="10" type="primary">mnmG</name>
    <name evidence="10" type="synonym">gidA</name>
    <name evidence="12" type="ORF">J2Z20_003184</name>
</gene>
<dbReference type="InterPro" id="IPR002218">
    <property type="entry name" value="MnmG-rel"/>
</dbReference>
<dbReference type="RefSeq" id="WP_209852425.1">
    <property type="nucleotide sequence ID" value="NZ_CBCRVE010000012.1"/>
</dbReference>
<comment type="cofactor">
    <cofactor evidence="1 10">
        <name>FAD</name>
        <dbReference type="ChEBI" id="CHEBI:57692"/>
    </cofactor>
</comment>
<comment type="caution">
    <text evidence="12">The sequence shown here is derived from an EMBL/GenBank/DDBJ whole genome shotgun (WGS) entry which is preliminary data.</text>
</comment>
<feature type="binding site" evidence="10">
    <location>
        <position position="370"/>
    </location>
    <ligand>
        <name>FAD</name>
        <dbReference type="ChEBI" id="CHEBI:57692"/>
    </ligand>
</feature>
<evidence type="ECO:0000256" key="8">
    <source>
        <dbReference type="ARBA" id="ARBA00025948"/>
    </source>
</evidence>
<dbReference type="Proteomes" id="UP001519273">
    <property type="component" value="Unassembled WGS sequence"/>
</dbReference>
<reference evidence="12 13" key="1">
    <citation type="submission" date="2021-03" db="EMBL/GenBank/DDBJ databases">
        <title>Genomic Encyclopedia of Type Strains, Phase IV (KMG-IV): sequencing the most valuable type-strain genomes for metagenomic binning, comparative biology and taxonomic classification.</title>
        <authorList>
            <person name="Goeker M."/>
        </authorList>
    </citation>
    <scope>NUCLEOTIDE SEQUENCE [LARGE SCALE GENOMIC DNA]</scope>
    <source>
        <strain evidence="12 13">DSM 23491</strain>
    </source>
</reference>
<organism evidence="12 13">
    <name type="scientific">Paenibacillus sediminis</name>
    <dbReference type="NCBI Taxonomy" id="664909"/>
    <lineage>
        <taxon>Bacteria</taxon>
        <taxon>Bacillati</taxon>
        <taxon>Bacillota</taxon>
        <taxon>Bacilli</taxon>
        <taxon>Bacillales</taxon>
        <taxon>Paenibacillaceae</taxon>
        <taxon>Paenibacillus</taxon>
    </lineage>
</organism>
<dbReference type="PANTHER" id="PTHR11806:SF0">
    <property type="entry name" value="PROTEIN MTO1 HOMOLOG, MITOCHONDRIAL"/>
    <property type="match status" value="1"/>
</dbReference>
<dbReference type="SUPFAM" id="SSF51905">
    <property type="entry name" value="FAD/NAD(P)-binding domain"/>
    <property type="match status" value="1"/>
</dbReference>
<keyword evidence="5 10" id="KW-0819">tRNA processing</keyword>
<dbReference type="InterPro" id="IPR044920">
    <property type="entry name" value="MnmG_C_subdom_sf"/>
</dbReference>
<dbReference type="Gene3D" id="3.50.50.60">
    <property type="entry name" value="FAD/NAD(P)-binding domain"/>
    <property type="match status" value="2"/>
</dbReference>
<dbReference type="NCBIfam" id="TIGR00136">
    <property type="entry name" value="mnmG_gidA"/>
    <property type="match status" value="1"/>
</dbReference>
<comment type="subunit">
    <text evidence="8 10">Homodimer. Heterotetramer of two MnmE and two MnmG subunits.</text>
</comment>
<dbReference type="InterPro" id="IPR004416">
    <property type="entry name" value="MnmG"/>
</dbReference>
<dbReference type="InterPro" id="IPR047001">
    <property type="entry name" value="MnmG_C_subdom"/>
</dbReference>
<dbReference type="PROSITE" id="PS01280">
    <property type="entry name" value="GIDA_1"/>
    <property type="match status" value="1"/>
</dbReference>
<dbReference type="SMART" id="SM01228">
    <property type="entry name" value="GIDA_assoc_3"/>
    <property type="match status" value="1"/>
</dbReference>
<evidence type="ECO:0000256" key="5">
    <source>
        <dbReference type="ARBA" id="ARBA00022694"/>
    </source>
</evidence>
<dbReference type="PRINTS" id="PR00368">
    <property type="entry name" value="FADPNR"/>
</dbReference>
<dbReference type="InterPro" id="IPR040131">
    <property type="entry name" value="MnmG_N"/>
</dbReference>
<evidence type="ECO:0000256" key="7">
    <source>
        <dbReference type="ARBA" id="ARBA00023027"/>
    </source>
</evidence>
<evidence type="ECO:0000256" key="9">
    <source>
        <dbReference type="ARBA" id="ARBA00031800"/>
    </source>
</evidence>
<dbReference type="EMBL" id="JAGGKP010000012">
    <property type="protein sequence ID" value="MBP1938265.1"/>
    <property type="molecule type" value="Genomic_DNA"/>
</dbReference>
<dbReference type="InterPro" id="IPR020595">
    <property type="entry name" value="MnmG-rel_CS"/>
</dbReference>
<name>A0ABS4H6V8_9BACL</name>
<evidence type="ECO:0000256" key="1">
    <source>
        <dbReference type="ARBA" id="ARBA00001974"/>
    </source>
</evidence>
<evidence type="ECO:0000256" key="4">
    <source>
        <dbReference type="ARBA" id="ARBA00022630"/>
    </source>
</evidence>
<comment type="function">
    <text evidence="10">NAD-binding protein involved in the addition of a carboxymethylaminomethyl (cmnm) group at the wobble position (U34) of certain tRNAs, forming tRNA-cmnm(5)s(2)U34.</text>
</comment>
<evidence type="ECO:0000313" key="13">
    <source>
        <dbReference type="Proteomes" id="UP001519273"/>
    </source>
</evidence>
<dbReference type="Gene3D" id="1.10.150.570">
    <property type="entry name" value="GidA associated domain, C-terminal subdomain"/>
    <property type="match status" value="1"/>
</dbReference>
<evidence type="ECO:0000313" key="12">
    <source>
        <dbReference type="EMBL" id="MBP1938265.1"/>
    </source>
</evidence>
<dbReference type="InterPro" id="IPR049312">
    <property type="entry name" value="GIDA_C_N"/>
</dbReference>
<keyword evidence="7 10" id="KW-0520">NAD</keyword>
<dbReference type="Pfam" id="PF13932">
    <property type="entry name" value="SAM_GIDA_C"/>
    <property type="match status" value="1"/>
</dbReference>
<keyword evidence="10" id="KW-0963">Cytoplasm</keyword>
<protein>
    <recommendedName>
        <fullName evidence="3 10">tRNA uridine 5-carboxymethylaminomethyl modification enzyme MnmG</fullName>
    </recommendedName>
    <alternativeName>
        <fullName evidence="9 10">Glucose-inhibited division protein A</fullName>
    </alternativeName>
</protein>
<evidence type="ECO:0000256" key="10">
    <source>
        <dbReference type="HAMAP-Rule" id="MF_00129"/>
    </source>
</evidence>
<sequence>MSYVAGNYDVIVVGAGHAGVEAALAAARMGSNTLMITINLDMVAFMPCNPSIGGPAKGHVVREIDALGGEMGRNIDKTFIQMRMLNTGKGPAVHALRAQADKFLYQHTMKETMEKEPNLTMRQGMVEELIVEDGKCVGVVTKTGAAYRAKAVVLTTGTYLRGKVIMGELTYESGPNNQQPSVNLAKNLKDLGFELVRFKTGTPPRVHKDTIDFSKTEIQPGDENPKFFSYETESSDNEQLPCWLTYTSETTHEIINSNLHRAPMFSGIIEGTGPRYCPSIEDKIVRFADKPKHQIFLEPEGKNTSEYYVQGLSTSLPEDVQLEVLRSIPGLEKVEMMRTGYAIEYDAIVPTQLWPSLETKKLPGLFTAGQINGTSGYEEAAGQGIMAGINAARKVQGKEPVILDRSQGYIGVLIDDLVTKGTNEPYRLLTSRAEYRLLLRHDNADLRLTPIGYEIGLISEERYAKFLKKKALVEQEIERLSTTKVKPSDVNPIFEEIGSTPIQDGTNLLAILRRPEITYAHLEKISPSPLELNDEMKEQVEIQVKYAGYIEKQLVHVERLQKMEKKKIPEDIVYEDIQGLAIEARQKLSKIRPLSIGQASRISGVTPADISILLVYLEHYNRITAARG</sequence>
<accession>A0ABS4H6V8</accession>
<evidence type="ECO:0000259" key="11">
    <source>
        <dbReference type="SMART" id="SM01228"/>
    </source>
</evidence>
<keyword evidence="4 10" id="KW-0285">Flavoprotein</keyword>
<evidence type="ECO:0000256" key="3">
    <source>
        <dbReference type="ARBA" id="ARBA00020461"/>
    </source>
</evidence>
<dbReference type="HAMAP" id="MF_00129">
    <property type="entry name" value="MnmG_GidA"/>
    <property type="match status" value="1"/>
</dbReference>
<comment type="similarity">
    <text evidence="2 10">Belongs to the MnmG family.</text>
</comment>